<dbReference type="GeneID" id="10821931"/>
<organism evidence="8 9">
    <name type="scientific">Methanosalsum zhilinae (strain DSM 4017 / NBRC 107636 / OCM 62 / WeN5)</name>
    <name type="common">Methanohalophilus zhilinae</name>
    <dbReference type="NCBI Taxonomy" id="679901"/>
    <lineage>
        <taxon>Archaea</taxon>
        <taxon>Methanobacteriati</taxon>
        <taxon>Methanobacteriota</taxon>
        <taxon>Stenosarchaea group</taxon>
        <taxon>Methanomicrobia</taxon>
        <taxon>Methanosarcinales</taxon>
        <taxon>Methanosarcinaceae</taxon>
        <taxon>Methanosalsum</taxon>
    </lineage>
</organism>
<protein>
    <recommendedName>
        <fullName evidence="3">[methylamine--corrinoid protein] Co-methyltransferase</fullName>
        <ecNumber evidence="3">2.1.1.248</ecNumber>
    </recommendedName>
</protein>
<keyword evidence="6" id="KW-0669">Pyrrolysine</keyword>
<evidence type="ECO:0000256" key="1">
    <source>
        <dbReference type="ARBA" id="ARBA00005111"/>
    </source>
</evidence>
<dbReference type="KEGG" id="mzh:Mzhil_0326"/>
<comment type="pathway">
    <text evidence="1">One-carbon metabolism; methanogenesis from methylamine.</text>
</comment>
<dbReference type="EMBL" id="CP002101">
    <property type="protein sequence ID" value="AEH60202.1"/>
    <property type="molecule type" value="Genomic_DNA"/>
</dbReference>
<keyword evidence="5 8" id="KW-0808">Transferase</keyword>
<dbReference type="RefSeq" id="WP_013897641.1">
    <property type="nucleotide sequence ID" value="NC_015676.1"/>
</dbReference>
<keyword evidence="9" id="KW-1185">Reference proteome</keyword>
<sequence>MSDIYRYLRSSFDGEEKKETKHDMDVFRNCEELASDYGIEYDEASFVPYDMNMVDSVFSAAIELLTDVGIYCTDTGRSIKIDEEDILKSLGTPKNLEIGSFREKIDVIGRSPMDPQPPVIIGGPMGGTVSEKNFLNLHISSAIEPIIQGIYAGALESVNYGPIKAKSPEEMFATLEEARLERLATKISGREGLALFGPGTPTISQAYMLVSSNELYSRNDVQEVYQLDELKTDFETFYKSIFHQEHGNNFLSGQCPVFGGTCIGSAEGLAIVDVAETIQSRLVTGASLHASGAVHMNTNSSSAKEILWASNISSLAISRNMSHPTARYYWNLAGCCTDMMFYETAAQAIGDTVCGREMLIGPVGGRGARADQSTGLESRFMGEISRIALNMDLAEADEIIGMIYSKYEERLSNAPEGKPFDSCYIVNSGYDMRPTDEYMELYSEIITEIEEYY</sequence>
<dbReference type="EC" id="2.1.1.248" evidence="3"/>
<dbReference type="GO" id="GO:0032259">
    <property type="term" value="P:methylation"/>
    <property type="evidence" value="ECO:0007669"/>
    <property type="project" value="UniProtKB-KW"/>
</dbReference>
<dbReference type="STRING" id="679901.Mzhil_0326"/>
<evidence type="ECO:0000256" key="7">
    <source>
        <dbReference type="ARBA" id="ARBA00047505"/>
    </source>
</evidence>
<dbReference type="Proteomes" id="UP000006622">
    <property type="component" value="Chromosome"/>
</dbReference>
<proteinExistence type="inferred from homology"/>
<dbReference type="UniPathway" id="UPA00643"/>
<comment type="catalytic activity">
    <reaction evidence="7">
        <text>Co(I)-[methylamine-specific corrinoid protein] + methylamine + H(+) = methyl-Co(III)-[methylamine-specific corrinoid protein] + NH4(+)</text>
        <dbReference type="Rhea" id="RHEA:26059"/>
        <dbReference type="Rhea" id="RHEA-COMP:11120"/>
        <dbReference type="Rhea" id="RHEA-COMP:11121"/>
        <dbReference type="ChEBI" id="CHEBI:15378"/>
        <dbReference type="ChEBI" id="CHEBI:28938"/>
        <dbReference type="ChEBI" id="CHEBI:59338"/>
        <dbReference type="ChEBI" id="CHEBI:85033"/>
        <dbReference type="ChEBI" id="CHEBI:85035"/>
        <dbReference type="EC" id="2.1.1.248"/>
    </reaction>
</comment>
<reference evidence="8 9" key="1">
    <citation type="submission" date="2010-07" db="EMBL/GenBank/DDBJ databases">
        <title>The complete genome of Methanosalsum zhilinae DSM 4017.</title>
        <authorList>
            <consortium name="US DOE Joint Genome Institute (JGI-PGF)"/>
            <person name="Lucas S."/>
            <person name="Copeland A."/>
            <person name="Lapidus A."/>
            <person name="Glavina del Rio T."/>
            <person name="Dalin E."/>
            <person name="Tice H."/>
            <person name="Bruce D."/>
            <person name="Goodwin L."/>
            <person name="Pitluck S."/>
            <person name="Kyrpides N."/>
            <person name="Mavromatis K."/>
            <person name="Ovchinnikova G."/>
            <person name="Daligault H."/>
            <person name="Detter J.C."/>
            <person name="Han C."/>
            <person name="Tapia R."/>
            <person name="Larimer F."/>
            <person name="Land M."/>
            <person name="Hauser L."/>
            <person name="Markowitz V."/>
            <person name="Cheng J.-F."/>
            <person name="Hugenholtz P."/>
            <person name="Woyke T."/>
            <person name="Wu D."/>
            <person name="Spring S."/>
            <person name="Schueler E."/>
            <person name="Brambilla E."/>
            <person name="Klenk H.-P."/>
            <person name="Eisen J.A."/>
        </authorList>
    </citation>
    <scope>NUCLEOTIDE SEQUENCE [LARGE SCALE GENOMIC DNA]</scope>
    <source>
        <strain evidence="9">DSM 4017 / NBRC 107636 / OCM 62 / WeN5</strain>
    </source>
</reference>
<dbReference type="GO" id="GO:0043852">
    <property type="term" value="F:monomethylamine methyltransferase activity"/>
    <property type="evidence" value="ECO:0007669"/>
    <property type="project" value="UniProtKB-EC"/>
</dbReference>
<keyword evidence="4 8" id="KW-0489">Methyltransferase</keyword>
<evidence type="ECO:0000256" key="2">
    <source>
        <dbReference type="ARBA" id="ARBA00009675"/>
    </source>
</evidence>
<dbReference type="SUPFAM" id="SSF75098">
    <property type="entry name" value="Monomethylamine methyltransferase MtmB"/>
    <property type="match status" value="1"/>
</dbReference>
<accession>F7XP08</accession>
<name>F7XP08_METZD</name>
<dbReference type="AlphaFoldDB" id="F7XP08"/>
<evidence type="ECO:0000256" key="5">
    <source>
        <dbReference type="ARBA" id="ARBA00022679"/>
    </source>
</evidence>
<dbReference type="Gene3D" id="3.20.20.460">
    <property type="entry name" value="Monomethylamine methyltransferase MtmB"/>
    <property type="match status" value="1"/>
</dbReference>
<dbReference type="OrthoDB" id="31064at2157"/>
<dbReference type="InterPro" id="IPR008031">
    <property type="entry name" value="MtmB_MeTrfase"/>
</dbReference>
<evidence type="ECO:0000313" key="8">
    <source>
        <dbReference type="EMBL" id="AEH60202.1"/>
    </source>
</evidence>
<evidence type="ECO:0000256" key="3">
    <source>
        <dbReference type="ARBA" id="ARBA00012853"/>
    </source>
</evidence>
<evidence type="ECO:0000256" key="4">
    <source>
        <dbReference type="ARBA" id="ARBA00022603"/>
    </source>
</evidence>
<dbReference type="HOGENOM" id="CLU_047925_0_0_2"/>
<gene>
    <name evidence="8" type="ordered locus">Mzhil_0326</name>
</gene>
<evidence type="ECO:0000256" key="6">
    <source>
        <dbReference type="ARBA" id="ARBA00022774"/>
    </source>
</evidence>
<dbReference type="Pfam" id="PF05369">
    <property type="entry name" value="MtmB"/>
    <property type="match status" value="1"/>
</dbReference>
<comment type="similarity">
    <text evidence="2">Belongs to the monomethylamine methyltransferase family.</text>
</comment>
<dbReference type="InterPro" id="IPR036655">
    <property type="entry name" value="MtmB_sf"/>
</dbReference>
<evidence type="ECO:0000313" key="9">
    <source>
        <dbReference type="Proteomes" id="UP000006622"/>
    </source>
</evidence>